<dbReference type="InterPro" id="IPR056935">
    <property type="entry name" value="Rv0428c-like_C"/>
</dbReference>
<feature type="domain" description="N-acetyltransferase" evidence="3">
    <location>
        <begin position="141"/>
        <end position="285"/>
    </location>
</feature>
<evidence type="ECO:0000256" key="1">
    <source>
        <dbReference type="ARBA" id="ARBA00022679"/>
    </source>
</evidence>
<feature type="compositionally biased region" description="Basic residues" evidence="2">
    <location>
        <begin position="1"/>
        <end position="13"/>
    </location>
</feature>
<dbReference type="InterPro" id="IPR000182">
    <property type="entry name" value="GNAT_dom"/>
</dbReference>
<reference evidence="4 5" key="1">
    <citation type="submission" date="2019-07" db="EMBL/GenBank/DDBJ databases">
        <authorList>
            <person name="Zhou L.-Y."/>
        </authorList>
    </citation>
    <scope>NUCLEOTIDE SEQUENCE [LARGE SCALE GENOMIC DNA]</scope>
    <source>
        <strain evidence="4 5">YIM 101269</strain>
    </source>
</reference>
<evidence type="ECO:0000313" key="5">
    <source>
        <dbReference type="Proteomes" id="UP000317638"/>
    </source>
</evidence>
<protein>
    <submittedName>
        <fullName evidence="4">GNAT family N-acetyltransferase</fullName>
    </submittedName>
</protein>
<keyword evidence="5" id="KW-1185">Reference proteome</keyword>
<keyword evidence="1 4" id="KW-0808">Transferase</keyword>
<dbReference type="SUPFAM" id="SSF55729">
    <property type="entry name" value="Acyl-CoA N-acyltransferases (Nat)"/>
    <property type="match status" value="1"/>
</dbReference>
<dbReference type="EMBL" id="VKKG01000006">
    <property type="protein sequence ID" value="TRY17104.1"/>
    <property type="molecule type" value="Genomic_DNA"/>
</dbReference>
<feature type="region of interest" description="Disordered" evidence="2">
    <location>
        <begin position="1"/>
        <end position="23"/>
    </location>
</feature>
<dbReference type="PROSITE" id="PS51186">
    <property type="entry name" value="GNAT"/>
    <property type="match status" value="1"/>
</dbReference>
<comment type="caution">
    <text evidence="4">The sequence shown here is derived from an EMBL/GenBank/DDBJ whole genome shotgun (WGS) entry which is preliminary data.</text>
</comment>
<dbReference type="CDD" id="cd04301">
    <property type="entry name" value="NAT_SF"/>
    <property type="match status" value="1"/>
</dbReference>
<evidence type="ECO:0000256" key="2">
    <source>
        <dbReference type="SAM" id="MobiDB-lite"/>
    </source>
</evidence>
<dbReference type="RefSeq" id="WP_143939247.1">
    <property type="nucleotide sequence ID" value="NZ_VKKG01000006.1"/>
</dbReference>
<organism evidence="4 5">
    <name type="scientific">Tessaracoccus rhinocerotis</name>
    <dbReference type="NCBI Taxonomy" id="1689449"/>
    <lineage>
        <taxon>Bacteria</taxon>
        <taxon>Bacillati</taxon>
        <taxon>Actinomycetota</taxon>
        <taxon>Actinomycetes</taxon>
        <taxon>Propionibacteriales</taxon>
        <taxon>Propionibacteriaceae</taxon>
        <taxon>Tessaracoccus</taxon>
    </lineage>
</organism>
<evidence type="ECO:0000259" key="3">
    <source>
        <dbReference type="PROSITE" id="PS51186"/>
    </source>
</evidence>
<sequence length="285" mass="30125">MNKSRRSSGKKSSRNPGKAPASRALTGVRLTDALVAGWRPLQRFEVAGFALFRSHGVTKRANSAVALDAPEDDEALLEAIGRVEQLCAMAGDKACFRVMGAHGPAQLDALLAERGYTVAGESTILSLALPAAREFVPHTSAEIRAGELDDDWFDAAWQLAPREGEGAKEATRSIMAATPAVQVMLRPGADAAEPLEMLAVGRAALVEAGKQSVAVLNVITVAPEQRRQGLGRAVSETLLAVAAAHGVERALLEVERDNTAAIALYRGLGFEPLGEYHYRVAPGGN</sequence>
<proteinExistence type="predicted"/>
<dbReference type="Pfam" id="PF24553">
    <property type="entry name" value="Rv0428c_C"/>
    <property type="match status" value="1"/>
</dbReference>
<dbReference type="InterPro" id="IPR050769">
    <property type="entry name" value="NAT_camello-type"/>
</dbReference>
<dbReference type="InterPro" id="IPR016181">
    <property type="entry name" value="Acyl_CoA_acyltransferase"/>
</dbReference>
<accession>A0A553JXD8</accession>
<dbReference type="Gene3D" id="3.40.630.30">
    <property type="match status" value="1"/>
</dbReference>
<gene>
    <name evidence="4" type="ORF">FOJ82_14760</name>
</gene>
<dbReference type="PANTHER" id="PTHR13947">
    <property type="entry name" value="GNAT FAMILY N-ACETYLTRANSFERASE"/>
    <property type="match status" value="1"/>
</dbReference>
<evidence type="ECO:0000313" key="4">
    <source>
        <dbReference type="EMBL" id="TRY17104.1"/>
    </source>
</evidence>
<dbReference type="GO" id="GO:0008080">
    <property type="term" value="F:N-acetyltransferase activity"/>
    <property type="evidence" value="ECO:0007669"/>
    <property type="project" value="InterPro"/>
</dbReference>
<dbReference type="PANTHER" id="PTHR13947:SF37">
    <property type="entry name" value="LD18367P"/>
    <property type="match status" value="1"/>
</dbReference>
<dbReference type="OrthoDB" id="529907at2"/>
<name>A0A553JXD8_9ACTN</name>
<dbReference type="Proteomes" id="UP000317638">
    <property type="component" value="Unassembled WGS sequence"/>
</dbReference>
<dbReference type="AlphaFoldDB" id="A0A553JXD8"/>